<evidence type="ECO:0000256" key="2">
    <source>
        <dbReference type="ARBA" id="ARBA00008017"/>
    </source>
</evidence>
<comment type="subcellular location">
    <subcellularLocation>
        <location evidence="1">Membrane</location>
        <topology evidence="1">Multi-pass membrane protein</topology>
    </subcellularLocation>
</comment>
<keyword evidence="4" id="KW-1133">Transmembrane helix</keyword>
<feature type="transmembrane region" description="Helical" evidence="4">
    <location>
        <begin position="490"/>
        <end position="515"/>
    </location>
</feature>
<evidence type="ECO:0000256" key="3">
    <source>
        <dbReference type="SAM" id="MobiDB-lite"/>
    </source>
</evidence>
<dbReference type="InterPro" id="IPR016688">
    <property type="entry name" value="MscS-like_plants/fungi"/>
</dbReference>
<organism evidence="5">
    <name type="scientific">Alexandrium monilatum</name>
    <dbReference type="NCBI Taxonomy" id="311494"/>
    <lineage>
        <taxon>Eukaryota</taxon>
        <taxon>Sar</taxon>
        <taxon>Alveolata</taxon>
        <taxon>Dinophyceae</taxon>
        <taxon>Gonyaulacales</taxon>
        <taxon>Pyrocystaceae</taxon>
        <taxon>Alexandrium</taxon>
    </lineage>
</organism>
<gene>
    <name evidence="5" type="ORF">AMON00008_LOCUS9979</name>
</gene>
<dbReference type="PANTHER" id="PTHR31618">
    <property type="entry name" value="MECHANOSENSITIVE ION CHANNEL PROTEIN 5"/>
    <property type="match status" value="1"/>
</dbReference>
<keyword evidence="4" id="KW-0472">Membrane</keyword>
<dbReference type="EMBL" id="HBNR01015275">
    <property type="protein sequence ID" value="CAE4570360.1"/>
    <property type="molecule type" value="Transcribed_RNA"/>
</dbReference>
<accession>A0A7S4V136</accession>
<comment type="similarity">
    <text evidence="2">Belongs to the MscS (TC 1.A.23) family.</text>
</comment>
<dbReference type="AlphaFoldDB" id="A0A7S4V136"/>
<keyword evidence="4" id="KW-0812">Transmembrane</keyword>
<proteinExistence type="inferred from homology"/>
<evidence type="ECO:0000313" key="5">
    <source>
        <dbReference type="EMBL" id="CAE4570360.1"/>
    </source>
</evidence>
<feature type="compositionally biased region" description="Low complexity" evidence="3">
    <location>
        <begin position="8"/>
        <end position="17"/>
    </location>
</feature>
<feature type="region of interest" description="Disordered" evidence="3">
    <location>
        <begin position="1"/>
        <end position="23"/>
    </location>
</feature>
<dbReference type="PANTHER" id="PTHR31618:SF1">
    <property type="entry name" value="EF-HAND DOMAIN-CONTAINING PROTEIN"/>
    <property type="match status" value="1"/>
</dbReference>
<reference evidence="5" key="1">
    <citation type="submission" date="2021-01" db="EMBL/GenBank/DDBJ databases">
        <authorList>
            <person name="Corre E."/>
            <person name="Pelletier E."/>
            <person name="Niang G."/>
            <person name="Scheremetjew M."/>
            <person name="Finn R."/>
            <person name="Kale V."/>
            <person name="Holt S."/>
            <person name="Cochrane G."/>
            <person name="Meng A."/>
            <person name="Brown T."/>
            <person name="Cohen L."/>
        </authorList>
    </citation>
    <scope>NUCLEOTIDE SEQUENCE</scope>
    <source>
        <strain evidence="5">CCMP3105</strain>
    </source>
</reference>
<feature type="transmembrane region" description="Helical" evidence="4">
    <location>
        <begin position="521"/>
        <end position="544"/>
    </location>
</feature>
<dbReference type="GO" id="GO:0006820">
    <property type="term" value="P:monoatomic anion transport"/>
    <property type="evidence" value="ECO:0007669"/>
    <property type="project" value="TreeGrafter"/>
</dbReference>
<sequence>MGSALLRPGAASDASPGGATGRGGIAGGGASIRELWAEQNPYSGWAASGRQSTFHLVLPRQQIRRDQIEAHRVARLFEYLEHIDDELPLVAGGAAAKAPPHRRLCKGALLPGLLLAFVAAYLPRLEYLWPYHCRLFDFDSTLFLTHTAAGLLTYAAMGPALRHAARRPRGLLSSLVLRLARVQGSRATAQAVYVNAILLREERVACSVFCAWAVNFSWWTCLDQTRKLLWPPCLAVLLLILTNGLRKLLEFAFLTRRLRSRFQSDVLSNAFEQAALQRLVTVARECSEGQPPSEVLRSTPVVPDICEPHAFERHTAEMLKVAFGLQDGLAKAAGRRSVFPSYAQTYAGDARGAAKGSGLAPIHREPPAVGFRTPSTTMFVMQREGSCSSSEIEEEARYVFQQILSRPWSDVHGTDFDTPAGCGLVFSDLRQAMTAEDANRTWQLLAHRAGNGRRSEVEEGASISVQDFVQAVLGSFERFHMLAATVKDYAAIWLVFSSVLAAVQVAIAVGIILGIFFPPGFLRTVCITVPTAFLGLSFVFGSLLREVFESLVLILLVQPYDVGDRISLPDGEESYQTFTVQKLNILTTEARDSLNQCVYLKNSALFQESRLVNLGRSLNAVVELSFEMSASQLSGEIVGDLETFIRRYIAGQAANWVPTYLRSFTPVESGHAHCDLSGAVTHRFRLMHRRPWQDIREIRNDATSVLYAVLEEMRRIGIDFRLSSQPVHLEGLGLEQDKLRPTPGRTTLSGRSFGQQAGAIYGRQPSV</sequence>
<evidence type="ECO:0000256" key="1">
    <source>
        <dbReference type="ARBA" id="ARBA00004141"/>
    </source>
</evidence>
<dbReference type="GO" id="GO:0008381">
    <property type="term" value="F:mechanosensitive monoatomic ion channel activity"/>
    <property type="evidence" value="ECO:0007669"/>
    <property type="project" value="TreeGrafter"/>
</dbReference>
<evidence type="ECO:0008006" key="6">
    <source>
        <dbReference type="Google" id="ProtNLM"/>
    </source>
</evidence>
<dbReference type="GO" id="GO:0005886">
    <property type="term" value="C:plasma membrane"/>
    <property type="evidence" value="ECO:0007669"/>
    <property type="project" value="TreeGrafter"/>
</dbReference>
<protein>
    <recommendedName>
        <fullName evidence="6">Mechanosensitive ion channel protein</fullName>
    </recommendedName>
</protein>
<evidence type="ECO:0000256" key="4">
    <source>
        <dbReference type="SAM" id="Phobius"/>
    </source>
</evidence>
<name>A0A7S4V136_9DINO</name>